<evidence type="ECO:0000256" key="3">
    <source>
        <dbReference type="SAM" id="SignalP"/>
    </source>
</evidence>
<accession>A0AAN7HSZ8</accession>
<dbReference type="Proteomes" id="UP001304243">
    <property type="component" value="Unassembled WGS sequence"/>
</dbReference>
<dbReference type="SUPFAM" id="SSF117281">
    <property type="entry name" value="Kelch motif"/>
    <property type="match status" value="1"/>
</dbReference>
<protein>
    <recommendedName>
        <fullName evidence="6">Galactose oxidase</fullName>
    </recommendedName>
</protein>
<dbReference type="SUPFAM" id="SSF50965">
    <property type="entry name" value="Galactose oxidase, central domain"/>
    <property type="match status" value="1"/>
</dbReference>
<feature type="transmembrane region" description="Helical" evidence="2">
    <location>
        <begin position="438"/>
        <end position="462"/>
    </location>
</feature>
<feature type="region of interest" description="Disordered" evidence="1">
    <location>
        <begin position="414"/>
        <end position="437"/>
    </location>
</feature>
<name>A0AAN7HSZ8_9FUNG</name>
<dbReference type="InterPro" id="IPR015915">
    <property type="entry name" value="Kelch-typ_b-propeller"/>
</dbReference>
<keyword evidence="3" id="KW-0732">Signal</keyword>
<proteinExistence type="predicted"/>
<dbReference type="AlphaFoldDB" id="A0AAN7HSZ8"/>
<keyword evidence="2" id="KW-0472">Membrane</keyword>
<dbReference type="GeneID" id="89946432"/>
<evidence type="ECO:0000313" key="4">
    <source>
        <dbReference type="EMBL" id="KAK4515120.1"/>
    </source>
</evidence>
<dbReference type="Pfam" id="PF24681">
    <property type="entry name" value="Kelch_KLHDC2_KLHL20_DRC7"/>
    <property type="match status" value="1"/>
</dbReference>
<sequence length="573" mass="62860">MQICTYTIAFALITTLVNAQSYVTPALRRSPSCAMLDAGKIHCFGGLAGAGTTGRLDAILYTLDTTKVQSDYATHWEELTDSINSEIFTTYPRTRASVAVTSDKKNMIITGGTFGVISGTPVRNLVYNIDTNSWRALPNFDDGVNGNDRQIYVEATSWVPDQSKVYVFGGTQVKPAYRWYYDNVLNRNLTNVIYAKDDASSKIGYYRMTTLDIAAHAATPWQVPTQQNPPVFSYYMQASVYHPSSKKIFYIGGLVNNATTEEIAATRNVSMSEITTFDTATGAWGTQNFTGELIPSPRKSHTVTLLPSGQDILMYGGTQNDDSYGVADFCYTANLHTFVWTSCNTITLPNNNPPTRTEHAAVLDESKKVVYILFGYQELRSLANTFNTVLAINVTDPKRVNFIDTSRKLFTAAEEPTSAADNKKDNSQTANPSNDDSITVGAAVGGSLGGLLLIGIAAFLVWRKKLTDKKKKLAKQRQEEEAEQLSVDWDAIEGGFTESCPIPINEKDQQYLKPFDPSVLTENKQQPLVMKSESAESTMASLPVPDAVANEVLVPDGGALSELMTKPDVLSRQ</sequence>
<feature type="compositionally biased region" description="Polar residues" evidence="1">
    <location>
        <begin position="427"/>
        <end position="437"/>
    </location>
</feature>
<feature type="signal peptide" evidence="3">
    <location>
        <begin position="1"/>
        <end position="19"/>
    </location>
</feature>
<feature type="chain" id="PRO_5042939052" description="Galactose oxidase" evidence="3">
    <location>
        <begin position="20"/>
        <end position="573"/>
    </location>
</feature>
<evidence type="ECO:0000256" key="1">
    <source>
        <dbReference type="SAM" id="MobiDB-lite"/>
    </source>
</evidence>
<evidence type="ECO:0008006" key="6">
    <source>
        <dbReference type="Google" id="ProtNLM"/>
    </source>
</evidence>
<evidence type="ECO:0000256" key="2">
    <source>
        <dbReference type="SAM" id="Phobius"/>
    </source>
</evidence>
<reference evidence="4 5" key="1">
    <citation type="submission" date="2022-11" db="EMBL/GenBank/DDBJ databases">
        <title>Mucor velutinosus strain NIH1002 WGS.</title>
        <authorList>
            <person name="Subramanian P."/>
            <person name="Mullikin J.C."/>
            <person name="Segre J.A."/>
            <person name="Zelazny A.M."/>
        </authorList>
    </citation>
    <scope>NUCLEOTIDE SEQUENCE [LARGE SCALE GENOMIC DNA]</scope>
    <source>
        <strain evidence="4 5">NIH1002</strain>
    </source>
</reference>
<evidence type="ECO:0000313" key="5">
    <source>
        <dbReference type="Proteomes" id="UP001304243"/>
    </source>
</evidence>
<dbReference type="InterPro" id="IPR011043">
    <property type="entry name" value="Gal_Oxase/kelch_b-propeller"/>
</dbReference>
<dbReference type="RefSeq" id="XP_064681786.1">
    <property type="nucleotide sequence ID" value="XM_064822100.1"/>
</dbReference>
<dbReference type="Gene3D" id="2.120.10.80">
    <property type="entry name" value="Kelch-type beta propeller"/>
    <property type="match status" value="2"/>
</dbReference>
<organism evidence="4 5">
    <name type="scientific">Mucor velutinosus</name>
    <dbReference type="NCBI Taxonomy" id="708070"/>
    <lineage>
        <taxon>Eukaryota</taxon>
        <taxon>Fungi</taxon>
        <taxon>Fungi incertae sedis</taxon>
        <taxon>Mucoromycota</taxon>
        <taxon>Mucoromycotina</taxon>
        <taxon>Mucoromycetes</taxon>
        <taxon>Mucorales</taxon>
        <taxon>Mucorineae</taxon>
        <taxon>Mucoraceae</taxon>
        <taxon>Mucor</taxon>
    </lineage>
</organism>
<comment type="caution">
    <text evidence="4">The sequence shown here is derived from an EMBL/GenBank/DDBJ whole genome shotgun (WGS) entry which is preliminary data.</text>
</comment>
<dbReference type="PANTHER" id="PTHR23244:SF456">
    <property type="entry name" value="MULTIPLE EPIDERMAL GROWTH FACTOR-LIKE DOMAINS PROTEIN 8"/>
    <property type="match status" value="1"/>
</dbReference>
<dbReference type="PANTHER" id="PTHR23244">
    <property type="entry name" value="KELCH REPEAT DOMAIN"/>
    <property type="match status" value="1"/>
</dbReference>
<keyword evidence="2" id="KW-0812">Transmembrane</keyword>
<keyword evidence="2" id="KW-1133">Transmembrane helix</keyword>
<gene>
    <name evidence="4" type="ORF">ATC70_002730</name>
</gene>
<keyword evidence="5" id="KW-1185">Reference proteome</keyword>
<dbReference type="EMBL" id="JASEJX010000015">
    <property type="protein sequence ID" value="KAK4515120.1"/>
    <property type="molecule type" value="Genomic_DNA"/>
</dbReference>